<evidence type="ECO:0000313" key="1">
    <source>
        <dbReference type="Proteomes" id="UP000887576"/>
    </source>
</evidence>
<reference evidence="2" key="1">
    <citation type="submission" date="2022-11" db="UniProtKB">
        <authorList>
            <consortium name="WormBaseParasite"/>
        </authorList>
    </citation>
    <scope>IDENTIFICATION</scope>
</reference>
<sequence>MQTADTLIQSCTSAAMMNIRNLTDEQLQELLDNDEKLDELIDNLPQIASIPTEREMKLAQSKSMAECNLSFEPKLKEARAKLSQTYTEALKVKQEVEQMKNQLDSIATDRSLDSVVAVLQAETKKAEDESEMIAEQFSNGSLDPVQFVAQFEEKRILAHKRKVKAEKLMEILKQQDYNQGRNIGNRLPSVGRAPYPDIVGRGPPAVPYPDFGAAYPVLPPRAPPRFN</sequence>
<proteinExistence type="predicted"/>
<dbReference type="WBParaSite" id="JU765_v2.g513.t1">
    <property type="protein sequence ID" value="JU765_v2.g513.t1"/>
    <property type="gene ID" value="JU765_v2.g513"/>
</dbReference>
<name>A0AC34RB87_9BILA</name>
<organism evidence="1 2">
    <name type="scientific">Panagrolaimus sp. JU765</name>
    <dbReference type="NCBI Taxonomy" id="591449"/>
    <lineage>
        <taxon>Eukaryota</taxon>
        <taxon>Metazoa</taxon>
        <taxon>Ecdysozoa</taxon>
        <taxon>Nematoda</taxon>
        <taxon>Chromadorea</taxon>
        <taxon>Rhabditida</taxon>
        <taxon>Tylenchina</taxon>
        <taxon>Panagrolaimomorpha</taxon>
        <taxon>Panagrolaimoidea</taxon>
        <taxon>Panagrolaimidae</taxon>
        <taxon>Panagrolaimus</taxon>
    </lineage>
</organism>
<dbReference type="Proteomes" id="UP000887576">
    <property type="component" value="Unplaced"/>
</dbReference>
<protein>
    <submittedName>
        <fullName evidence="2">VPS37 C-terminal domain-containing protein</fullName>
    </submittedName>
</protein>
<accession>A0AC34RB87</accession>
<evidence type="ECO:0000313" key="2">
    <source>
        <dbReference type="WBParaSite" id="JU765_v2.g513.t1"/>
    </source>
</evidence>